<dbReference type="SUPFAM" id="SSF63712">
    <property type="entry name" value="Nicotinic receptor ligand binding domain-like"/>
    <property type="match status" value="1"/>
</dbReference>
<dbReference type="InterPro" id="IPR036734">
    <property type="entry name" value="Neur_chan_lig-bd_sf"/>
</dbReference>
<protein>
    <submittedName>
        <fullName evidence="2">DgyrCDS10724</fullName>
    </submittedName>
</protein>
<accession>A0A7I8W131</accession>
<dbReference type="EMBL" id="CAJFCJ010000016">
    <property type="protein sequence ID" value="CAD5122281.1"/>
    <property type="molecule type" value="Genomic_DNA"/>
</dbReference>
<feature type="region of interest" description="Disordered" evidence="1">
    <location>
        <begin position="1"/>
        <end position="36"/>
    </location>
</feature>
<evidence type="ECO:0000313" key="3">
    <source>
        <dbReference type="Proteomes" id="UP000549394"/>
    </source>
</evidence>
<comment type="caution">
    <text evidence="2">The sequence shown here is derived from an EMBL/GenBank/DDBJ whole genome shotgun (WGS) entry which is preliminary data.</text>
</comment>
<evidence type="ECO:0000256" key="1">
    <source>
        <dbReference type="SAM" id="MobiDB-lite"/>
    </source>
</evidence>
<evidence type="ECO:0000313" key="2">
    <source>
        <dbReference type="EMBL" id="CAD5122281.1"/>
    </source>
</evidence>
<proteinExistence type="predicted"/>
<dbReference type="AlphaFoldDB" id="A0A7I8W131"/>
<name>A0A7I8W131_9ANNE</name>
<reference evidence="2 3" key="1">
    <citation type="submission" date="2020-08" db="EMBL/GenBank/DDBJ databases">
        <authorList>
            <person name="Hejnol A."/>
        </authorList>
    </citation>
    <scope>NUCLEOTIDE SEQUENCE [LARGE SCALE GENOMIC DNA]</scope>
</reference>
<keyword evidence="3" id="KW-1185">Reference proteome</keyword>
<sequence length="145" mass="16486">MENFDRPRRASSRSKQRKKDKKRNMLPTRSQDDNCKQSKLNRTYSNEYKIKKVVFDGYDITTRPVMNDSVAMTVVIGMSLYHILDTLKRKGSLLLGERGGRDLLSNIPLHRKSDFGFPYGTLSLCNLSLTFSPSSLPVEGAVVIK</sequence>
<dbReference type="GO" id="GO:0005230">
    <property type="term" value="F:extracellular ligand-gated monoatomic ion channel activity"/>
    <property type="evidence" value="ECO:0007669"/>
    <property type="project" value="InterPro"/>
</dbReference>
<dbReference type="Proteomes" id="UP000549394">
    <property type="component" value="Unassembled WGS sequence"/>
</dbReference>
<feature type="compositionally biased region" description="Basic residues" evidence="1">
    <location>
        <begin position="9"/>
        <end position="24"/>
    </location>
</feature>
<dbReference type="GO" id="GO:0016020">
    <property type="term" value="C:membrane"/>
    <property type="evidence" value="ECO:0007669"/>
    <property type="project" value="InterPro"/>
</dbReference>
<gene>
    <name evidence="2" type="ORF">DGYR_LOCUS10108</name>
</gene>
<organism evidence="2 3">
    <name type="scientific">Dimorphilus gyrociliatus</name>
    <dbReference type="NCBI Taxonomy" id="2664684"/>
    <lineage>
        <taxon>Eukaryota</taxon>
        <taxon>Metazoa</taxon>
        <taxon>Spiralia</taxon>
        <taxon>Lophotrochozoa</taxon>
        <taxon>Annelida</taxon>
        <taxon>Polychaeta</taxon>
        <taxon>Polychaeta incertae sedis</taxon>
        <taxon>Dinophilidae</taxon>
        <taxon>Dimorphilus</taxon>
    </lineage>
</organism>